<dbReference type="PROSITE" id="PS51740">
    <property type="entry name" value="SPOVT_ABRB"/>
    <property type="match status" value="1"/>
</dbReference>
<dbReference type="SUPFAM" id="SSF89447">
    <property type="entry name" value="AbrB/MazE/MraZ-like"/>
    <property type="match status" value="1"/>
</dbReference>
<sequence>MYQKRIDKAGRVILPSELLDKFGIKIHDYIDISYDEKNILIKKYKPEYVCAVTGKITKKGKWIGEAFISDEGLEEISKVINLFDKKREKV</sequence>
<keyword evidence="3" id="KW-0614">Plasmid</keyword>
<dbReference type="PANTHER" id="PTHR36432:SF4">
    <property type="entry name" value="TRANSITION STATE REGULATOR ABH-RELATED"/>
    <property type="match status" value="1"/>
</dbReference>
<dbReference type="Gene3D" id="2.10.260.10">
    <property type="match status" value="1"/>
</dbReference>
<dbReference type="SMART" id="SM00966">
    <property type="entry name" value="SpoVT_AbrB"/>
    <property type="match status" value="1"/>
</dbReference>
<dbReference type="InterPro" id="IPR007159">
    <property type="entry name" value="SpoVT-AbrB_dom"/>
</dbReference>
<evidence type="ECO:0000313" key="3">
    <source>
        <dbReference type="EMBL" id="AKO69705.1"/>
    </source>
</evidence>
<dbReference type="NCBIfam" id="TIGR01439">
    <property type="entry name" value="lp_hng_hel_AbrB"/>
    <property type="match status" value="1"/>
</dbReference>
<keyword evidence="1" id="KW-0238">DNA-binding</keyword>
<geneLocation type="plasmid" evidence="3">
    <name>pNe-1</name>
</geneLocation>
<reference evidence="3" key="1">
    <citation type="journal article" date="2015" name="Toxicon">
        <title>Production level of tetrodotoxin in Aeromonas is associated with the copy number of a plasmid.</title>
        <authorList>
            <person name="Liu J."/>
            <person name="Wei F."/>
            <person name="Lu Y."/>
            <person name="Ma T."/>
            <person name="Zhao J."/>
            <person name="Gong X."/>
            <person name="Bao B."/>
        </authorList>
    </citation>
    <scope>NUCLEOTIDE SEQUENCE</scope>
    <source>
        <strain evidence="3">Ne-1</strain>
        <plasmid evidence="3">pNe-1</plasmid>
    </source>
</reference>
<dbReference type="RefSeq" id="WP_173026419.1">
    <property type="nucleotide sequence ID" value="NZ_KP738729.1"/>
</dbReference>
<accession>A0A0H4J992</accession>
<dbReference type="Pfam" id="PF04014">
    <property type="entry name" value="MazE_antitoxin"/>
    <property type="match status" value="1"/>
</dbReference>
<proteinExistence type="predicted"/>
<dbReference type="InterPro" id="IPR052731">
    <property type="entry name" value="B_subtilis_Trans_State_Reg"/>
</dbReference>
<protein>
    <submittedName>
        <fullName evidence="3">Transition state regulatory protein AbrB</fullName>
    </submittedName>
</protein>
<dbReference type="GO" id="GO:0003677">
    <property type="term" value="F:DNA binding"/>
    <property type="evidence" value="ECO:0007669"/>
    <property type="project" value="UniProtKB-UniRule"/>
</dbReference>
<feature type="domain" description="SpoVT-AbrB" evidence="2">
    <location>
        <begin position="1"/>
        <end position="46"/>
    </location>
</feature>
<organism evidence="3">
    <name type="scientific">Aeromonas sp. Ne-1</name>
    <dbReference type="NCBI Taxonomy" id="1675689"/>
    <lineage>
        <taxon>Bacteria</taxon>
        <taxon>Pseudomonadati</taxon>
        <taxon>Pseudomonadota</taxon>
        <taxon>Gammaproteobacteria</taxon>
        <taxon>Aeromonadales</taxon>
        <taxon>Aeromonadaceae</taxon>
        <taxon>Aeromonas</taxon>
    </lineage>
</organism>
<evidence type="ECO:0000256" key="1">
    <source>
        <dbReference type="PROSITE-ProRule" id="PRU01076"/>
    </source>
</evidence>
<dbReference type="InterPro" id="IPR037914">
    <property type="entry name" value="SpoVT-AbrB_sf"/>
</dbReference>
<name>A0A0H4J992_9GAMM</name>
<dbReference type="PANTHER" id="PTHR36432">
    <property type="match status" value="1"/>
</dbReference>
<evidence type="ECO:0000259" key="2">
    <source>
        <dbReference type="PROSITE" id="PS51740"/>
    </source>
</evidence>
<dbReference type="EMBL" id="KP738729">
    <property type="protein sequence ID" value="AKO69705.1"/>
    <property type="molecule type" value="Genomic_DNA"/>
</dbReference>
<dbReference type="AlphaFoldDB" id="A0A0H4J992"/>